<dbReference type="Pfam" id="PF04542">
    <property type="entry name" value="Sigma70_r2"/>
    <property type="match status" value="1"/>
</dbReference>
<evidence type="ECO:0000259" key="6">
    <source>
        <dbReference type="Pfam" id="PF04542"/>
    </source>
</evidence>
<keyword evidence="4" id="KW-0804">Transcription</keyword>
<dbReference type="GO" id="GO:0006352">
    <property type="term" value="P:DNA-templated transcription initiation"/>
    <property type="evidence" value="ECO:0007669"/>
    <property type="project" value="InterPro"/>
</dbReference>
<organism evidence="7 8">
    <name type="scientific">Frigoriglobus tundricola</name>
    <dbReference type="NCBI Taxonomy" id="2774151"/>
    <lineage>
        <taxon>Bacteria</taxon>
        <taxon>Pseudomonadati</taxon>
        <taxon>Planctomycetota</taxon>
        <taxon>Planctomycetia</taxon>
        <taxon>Gemmatales</taxon>
        <taxon>Gemmataceae</taxon>
        <taxon>Frigoriglobus</taxon>
    </lineage>
</organism>
<dbReference type="AlphaFoldDB" id="A0A6M5YYK8"/>
<dbReference type="PANTHER" id="PTHR43133:SF8">
    <property type="entry name" value="RNA POLYMERASE SIGMA FACTOR HI_1459-RELATED"/>
    <property type="match status" value="1"/>
</dbReference>
<evidence type="ECO:0000313" key="8">
    <source>
        <dbReference type="Proteomes" id="UP000503447"/>
    </source>
</evidence>
<feature type="region of interest" description="Disordered" evidence="5">
    <location>
        <begin position="110"/>
        <end position="130"/>
    </location>
</feature>
<keyword evidence="2" id="KW-0731">Sigma factor</keyword>
<evidence type="ECO:0000313" key="7">
    <source>
        <dbReference type="EMBL" id="QJW98624.1"/>
    </source>
</evidence>
<gene>
    <name evidence="7" type="ORF">FTUN_6219</name>
</gene>
<evidence type="ECO:0000256" key="5">
    <source>
        <dbReference type="SAM" id="MobiDB-lite"/>
    </source>
</evidence>
<accession>A0A6M5YYK8</accession>
<sequence length="130" mass="14225">MSRRLLSRLLASVPSETDHVPDAELLRRFATANDLSALELLVRRHADAVWAACRRLSRCEADAEDAFQAAFLALIRGAGQVRARCVGAWLHRVAAHAALHLRRLAARQHGPAGPAQLRSGSECRTARYGP</sequence>
<dbReference type="EMBL" id="CP053452">
    <property type="protein sequence ID" value="QJW98624.1"/>
    <property type="molecule type" value="Genomic_DNA"/>
</dbReference>
<dbReference type="PANTHER" id="PTHR43133">
    <property type="entry name" value="RNA POLYMERASE ECF-TYPE SIGMA FACTO"/>
    <property type="match status" value="1"/>
</dbReference>
<keyword evidence="1" id="KW-0805">Transcription regulation</keyword>
<dbReference type="Gene3D" id="1.10.1740.10">
    <property type="match status" value="1"/>
</dbReference>
<dbReference type="KEGG" id="ftj:FTUN_6219"/>
<dbReference type="InterPro" id="IPR013325">
    <property type="entry name" value="RNA_pol_sigma_r2"/>
</dbReference>
<dbReference type="SUPFAM" id="SSF88946">
    <property type="entry name" value="Sigma2 domain of RNA polymerase sigma factors"/>
    <property type="match status" value="1"/>
</dbReference>
<keyword evidence="8" id="KW-1185">Reference proteome</keyword>
<feature type="domain" description="RNA polymerase sigma-70 region 2" evidence="6">
    <location>
        <begin position="41"/>
        <end position="107"/>
    </location>
</feature>
<evidence type="ECO:0000256" key="1">
    <source>
        <dbReference type="ARBA" id="ARBA00023015"/>
    </source>
</evidence>
<reference evidence="8" key="1">
    <citation type="submission" date="2020-05" db="EMBL/GenBank/DDBJ databases">
        <title>Frigoriglobus tundricola gen. nov., sp. nov., a psychrotolerant cellulolytic planctomycete of the family Gemmataceae with two divergent copies of 16S rRNA gene.</title>
        <authorList>
            <person name="Kulichevskaya I.S."/>
            <person name="Ivanova A.A."/>
            <person name="Naumoff D.G."/>
            <person name="Beletsky A.V."/>
            <person name="Rijpstra W.I.C."/>
            <person name="Sinninghe Damste J.S."/>
            <person name="Mardanov A.V."/>
            <person name="Ravin N.V."/>
            <person name="Dedysh S.N."/>
        </authorList>
    </citation>
    <scope>NUCLEOTIDE SEQUENCE [LARGE SCALE GENOMIC DNA]</scope>
    <source>
        <strain evidence="8">PL17</strain>
    </source>
</reference>
<evidence type="ECO:0000256" key="3">
    <source>
        <dbReference type="ARBA" id="ARBA00023125"/>
    </source>
</evidence>
<dbReference type="InterPro" id="IPR007627">
    <property type="entry name" value="RNA_pol_sigma70_r2"/>
</dbReference>
<dbReference type="RefSeq" id="WP_171473759.1">
    <property type="nucleotide sequence ID" value="NZ_CP053452.2"/>
</dbReference>
<keyword evidence="3" id="KW-0238">DNA-binding</keyword>
<evidence type="ECO:0000256" key="2">
    <source>
        <dbReference type="ARBA" id="ARBA00023082"/>
    </source>
</evidence>
<name>A0A6M5YYK8_9BACT</name>
<dbReference type="GO" id="GO:0003677">
    <property type="term" value="F:DNA binding"/>
    <property type="evidence" value="ECO:0007669"/>
    <property type="project" value="UniProtKB-KW"/>
</dbReference>
<proteinExistence type="predicted"/>
<dbReference type="GO" id="GO:0016987">
    <property type="term" value="F:sigma factor activity"/>
    <property type="evidence" value="ECO:0007669"/>
    <property type="project" value="UniProtKB-KW"/>
</dbReference>
<protein>
    <recommendedName>
        <fullName evidence="6">RNA polymerase sigma-70 region 2 domain-containing protein</fullName>
    </recommendedName>
</protein>
<evidence type="ECO:0000256" key="4">
    <source>
        <dbReference type="ARBA" id="ARBA00023163"/>
    </source>
</evidence>
<dbReference type="InterPro" id="IPR039425">
    <property type="entry name" value="RNA_pol_sigma-70-like"/>
</dbReference>
<dbReference type="Proteomes" id="UP000503447">
    <property type="component" value="Chromosome"/>
</dbReference>